<evidence type="ECO:0000313" key="1">
    <source>
        <dbReference type="EMBL" id="QIS10746.1"/>
    </source>
</evidence>
<sequence>MMSILFALLRRYLTREGVTRIPVTLVFSARYDSGNDIVVVGIKEDGTLGGPAIELSIWQALSVRDMIDAAIGDAIAFKAEVN</sequence>
<dbReference type="RefSeq" id="WP_167473680.1">
    <property type="nucleotide sequence ID" value="NZ_CP046172.1"/>
</dbReference>
<evidence type="ECO:0000313" key="2">
    <source>
        <dbReference type="Proteomes" id="UP000503540"/>
    </source>
</evidence>
<organism evidence="1 2">
    <name type="scientific">Nocardia arthritidis</name>
    <dbReference type="NCBI Taxonomy" id="228602"/>
    <lineage>
        <taxon>Bacteria</taxon>
        <taxon>Bacillati</taxon>
        <taxon>Actinomycetota</taxon>
        <taxon>Actinomycetes</taxon>
        <taxon>Mycobacteriales</taxon>
        <taxon>Nocardiaceae</taxon>
        <taxon>Nocardia</taxon>
    </lineage>
</organism>
<keyword evidence="2" id="KW-1185">Reference proteome</keyword>
<dbReference type="KEGG" id="nah:F5544_14295"/>
<dbReference type="AlphaFoldDB" id="A0A6G9YCG4"/>
<reference evidence="1 2" key="1">
    <citation type="journal article" date="2019" name="ACS Chem. Biol.">
        <title>Identification and Mobilization of a Cryptic Antibiotic Biosynthesis Gene Locus from a Human-Pathogenic Nocardia Isolate.</title>
        <authorList>
            <person name="Herisse M."/>
            <person name="Ishida K."/>
            <person name="Porter J.L."/>
            <person name="Howden B."/>
            <person name="Hertweck C."/>
            <person name="Stinear T.P."/>
            <person name="Pidot S.J."/>
        </authorList>
    </citation>
    <scope>NUCLEOTIDE SEQUENCE [LARGE SCALE GENOMIC DNA]</scope>
    <source>
        <strain evidence="1 2">AUSMDU00012717</strain>
    </source>
</reference>
<dbReference type="Proteomes" id="UP000503540">
    <property type="component" value="Chromosome"/>
</dbReference>
<proteinExistence type="predicted"/>
<dbReference type="EMBL" id="CP046172">
    <property type="protein sequence ID" value="QIS10746.1"/>
    <property type="molecule type" value="Genomic_DNA"/>
</dbReference>
<name>A0A6G9YCG4_9NOCA</name>
<protein>
    <submittedName>
        <fullName evidence="1">Uncharacterized protein</fullName>
    </submittedName>
</protein>
<accession>A0A6G9YCG4</accession>
<gene>
    <name evidence="1" type="ORF">F5544_14295</name>
</gene>